<evidence type="ECO:0000256" key="3">
    <source>
        <dbReference type="ARBA" id="ARBA00023239"/>
    </source>
</evidence>
<accession>A0A857J2I3</accession>
<gene>
    <name evidence="5" type="ORF">GT347_07480</name>
</gene>
<dbReference type="RefSeq" id="WP_160551364.1">
    <property type="nucleotide sequence ID" value="NZ_CP047650.1"/>
</dbReference>
<reference evidence="5 6" key="1">
    <citation type="submission" date="2020-01" db="EMBL/GenBank/DDBJ databases">
        <title>Genome sequencing of strain KACC 21265.</title>
        <authorList>
            <person name="Heo J."/>
            <person name="Kim S.-J."/>
            <person name="Kim J.-S."/>
            <person name="Hong S.-B."/>
            <person name="Kwon S.-W."/>
        </authorList>
    </citation>
    <scope>NUCLEOTIDE SEQUENCE [LARGE SCALE GENOMIC DNA]</scope>
    <source>
        <strain evidence="5 6">KACC 21265</strain>
    </source>
</reference>
<dbReference type="InterPro" id="IPR043594">
    <property type="entry name" value="HMGL"/>
</dbReference>
<dbReference type="AlphaFoldDB" id="A0A857J2I3"/>
<keyword evidence="6" id="KW-1185">Reference proteome</keyword>
<dbReference type="Pfam" id="PF00682">
    <property type="entry name" value="HMGL-like"/>
    <property type="match status" value="1"/>
</dbReference>
<dbReference type="Gene3D" id="3.20.20.70">
    <property type="entry name" value="Aldolase class I"/>
    <property type="match status" value="1"/>
</dbReference>
<dbReference type="PANTHER" id="PTHR42738">
    <property type="entry name" value="HYDROXYMETHYLGLUTARYL-COA LYASE"/>
    <property type="match status" value="1"/>
</dbReference>
<dbReference type="Proteomes" id="UP000464787">
    <property type="component" value="Chromosome"/>
</dbReference>
<keyword evidence="2" id="KW-0479">Metal-binding</keyword>
<dbReference type="EMBL" id="CP047650">
    <property type="protein sequence ID" value="QHI97847.1"/>
    <property type="molecule type" value="Genomic_DNA"/>
</dbReference>
<evidence type="ECO:0000259" key="4">
    <source>
        <dbReference type="PROSITE" id="PS50991"/>
    </source>
</evidence>
<evidence type="ECO:0000256" key="1">
    <source>
        <dbReference type="ARBA" id="ARBA00009405"/>
    </source>
</evidence>
<keyword evidence="3 5" id="KW-0456">Lyase</keyword>
<proteinExistence type="inferred from homology"/>
<organism evidence="5 6">
    <name type="scientific">Xylophilus rhododendri</name>
    <dbReference type="NCBI Taxonomy" id="2697032"/>
    <lineage>
        <taxon>Bacteria</taxon>
        <taxon>Pseudomonadati</taxon>
        <taxon>Pseudomonadota</taxon>
        <taxon>Betaproteobacteria</taxon>
        <taxon>Burkholderiales</taxon>
        <taxon>Xylophilus</taxon>
    </lineage>
</organism>
<name>A0A857J2I3_9BURK</name>
<dbReference type="InterPro" id="IPR000891">
    <property type="entry name" value="PYR_CT"/>
</dbReference>
<dbReference type="SUPFAM" id="SSF51569">
    <property type="entry name" value="Aldolase"/>
    <property type="match status" value="1"/>
</dbReference>
<evidence type="ECO:0000256" key="2">
    <source>
        <dbReference type="ARBA" id="ARBA00022723"/>
    </source>
</evidence>
<dbReference type="InterPro" id="IPR013785">
    <property type="entry name" value="Aldolase_TIM"/>
</dbReference>
<dbReference type="GO" id="GO:0006552">
    <property type="term" value="P:L-leucine catabolic process"/>
    <property type="evidence" value="ECO:0007669"/>
    <property type="project" value="TreeGrafter"/>
</dbReference>
<sequence>MLNLPSSVAVNEVCPRDGLQSFPRAVDTDTKVRLVDRLSDAGLPLIEVSGFAHPRAIPNLADAEEVFARIRRRPGTVYRGLVPNARGAQRAAAARVDEMLGLIICSQAYLTRNQNMTIDKAVDEAVEAFRIADGCGSGFVMALGMSFWCPYEGRIPEETVLGLLQRFRNAGMRRFYLAGSVGMEDPRHVHELFSRAGDLLPDIELGFHVHNLAGMATGNILAALQGGARFIEGAICGIGGGIAMPQAMGAVGNFPTEDLVSYLELMGVDTGIDPQAVIAAAADVAELLQVTPRSHTANGITREKVRRMPEAMA</sequence>
<protein>
    <submittedName>
        <fullName evidence="5">Hydroxymethylglutaryl-CoA lyase</fullName>
    </submittedName>
</protein>
<dbReference type="PANTHER" id="PTHR42738:SF7">
    <property type="entry name" value="HYDROXYMETHYLGLUTARYL-COA LYASE"/>
    <property type="match status" value="1"/>
</dbReference>
<dbReference type="GO" id="GO:0046951">
    <property type="term" value="P:ketone body biosynthetic process"/>
    <property type="evidence" value="ECO:0007669"/>
    <property type="project" value="TreeGrafter"/>
</dbReference>
<dbReference type="KEGG" id="xyk:GT347_07480"/>
<feature type="domain" description="Pyruvate carboxyltransferase" evidence="4">
    <location>
        <begin position="8"/>
        <end position="278"/>
    </location>
</feature>
<dbReference type="PROSITE" id="PS50991">
    <property type="entry name" value="PYR_CT"/>
    <property type="match status" value="1"/>
</dbReference>
<dbReference type="GO" id="GO:0046872">
    <property type="term" value="F:metal ion binding"/>
    <property type="evidence" value="ECO:0007669"/>
    <property type="project" value="UniProtKB-KW"/>
</dbReference>
<evidence type="ECO:0000313" key="6">
    <source>
        <dbReference type="Proteomes" id="UP000464787"/>
    </source>
</evidence>
<evidence type="ECO:0000313" key="5">
    <source>
        <dbReference type="EMBL" id="QHI97847.1"/>
    </source>
</evidence>
<comment type="similarity">
    <text evidence="1">Belongs to the HMG-CoA lyase family.</text>
</comment>
<dbReference type="GO" id="GO:0004419">
    <property type="term" value="F:hydroxymethylglutaryl-CoA lyase activity"/>
    <property type="evidence" value="ECO:0007669"/>
    <property type="project" value="TreeGrafter"/>
</dbReference>